<reference evidence="1 2" key="1">
    <citation type="submission" date="2017-05" db="EMBL/GenBank/DDBJ databases">
        <authorList>
            <person name="Varghese N."/>
            <person name="Submissions S."/>
        </authorList>
    </citation>
    <scope>NUCLEOTIDE SEQUENCE [LARGE SCALE GENOMIC DNA]</scope>
    <source>
        <strain evidence="1 2">DSM 19382</strain>
    </source>
</reference>
<dbReference type="Proteomes" id="UP000317289">
    <property type="component" value="Unassembled WGS sequence"/>
</dbReference>
<organism evidence="1 2">
    <name type="scientific">Flavobacterium resistens</name>
    <dbReference type="NCBI Taxonomy" id="443612"/>
    <lineage>
        <taxon>Bacteria</taxon>
        <taxon>Pseudomonadati</taxon>
        <taxon>Bacteroidota</taxon>
        <taxon>Flavobacteriia</taxon>
        <taxon>Flavobacteriales</taxon>
        <taxon>Flavobacteriaceae</taxon>
        <taxon>Flavobacterium</taxon>
    </lineage>
</organism>
<accession>A0A521F997</accession>
<dbReference type="EMBL" id="FXTA01000007">
    <property type="protein sequence ID" value="SMO92805.1"/>
    <property type="molecule type" value="Genomic_DNA"/>
</dbReference>
<name>A0A521F997_9FLAO</name>
<evidence type="ECO:0000313" key="2">
    <source>
        <dbReference type="Proteomes" id="UP000317289"/>
    </source>
</evidence>
<gene>
    <name evidence="1" type="ORF">SAMN06265349_10787</name>
</gene>
<proteinExistence type="predicted"/>
<dbReference type="AlphaFoldDB" id="A0A521F997"/>
<sequence>MLKTDLNVVIWDWNSQYFKSNSFLKIIFSIFDTQKYSDCSNAYVFYRYCKIFQYTQKLKIQLLVC</sequence>
<evidence type="ECO:0000313" key="1">
    <source>
        <dbReference type="EMBL" id="SMO92805.1"/>
    </source>
</evidence>
<protein>
    <submittedName>
        <fullName evidence="1">Uncharacterized protein</fullName>
    </submittedName>
</protein>